<accession>A0A8H3D2Z2</accession>
<name>A0A8H3D2Z2_9AGAM</name>
<proteinExistence type="predicted"/>
<feature type="compositionally biased region" description="Polar residues" evidence="1">
    <location>
        <begin position="318"/>
        <end position="342"/>
    </location>
</feature>
<sequence length="342" mass="38722">MSQPQEGQASPRARSRRISQAESTAARRRWARHVGWDVKIRPLNDAEYDSLPKVKKLRELVQRSFTVPAWLANPELPQYDLYRLHTNHLRIDAKRLVDGVTEFNCLERISKHQVVDGLVSAPYQRRVLGFPNHFVFGTAHFYKTDLEVLAATWVPPEPIDPGAGSMQDPQSSVPPVNQEYDPTADLSLKGDTEGGMPKADQKLVDAGLMIKDIKKYNKTVVCSIATYRVGRVQDLLQLYLLMRVTRIAAYEYREEIMERGKTLMNELSEEAKETYEWPPLPLPQLGPGSLPTGSKKPRLDYLTEAEDSIPTDEYDDSGPSQQELDSTSDVSRKYSVNSHVRG</sequence>
<dbReference type="Proteomes" id="UP000663853">
    <property type="component" value="Unassembled WGS sequence"/>
</dbReference>
<feature type="region of interest" description="Disordered" evidence="1">
    <location>
        <begin position="1"/>
        <end position="24"/>
    </location>
</feature>
<evidence type="ECO:0000313" key="3">
    <source>
        <dbReference type="Proteomes" id="UP000663853"/>
    </source>
</evidence>
<evidence type="ECO:0000313" key="2">
    <source>
        <dbReference type="EMBL" id="CAE6511545.1"/>
    </source>
</evidence>
<feature type="region of interest" description="Disordered" evidence="1">
    <location>
        <begin position="277"/>
        <end position="342"/>
    </location>
</feature>
<organism evidence="2 3">
    <name type="scientific">Rhizoctonia solani</name>
    <dbReference type="NCBI Taxonomy" id="456999"/>
    <lineage>
        <taxon>Eukaryota</taxon>
        <taxon>Fungi</taxon>
        <taxon>Dikarya</taxon>
        <taxon>Basidiomycota</taxon>
        <taxon>Agaricomycotina</taxon>
        <taxon>Agaricomycetes</taxon>
        <taxon>Cantharellales</taxon>
        <taxon>Ceratobasidiaceae</taxon>
        <taxon>Rhizoctonia</taxon>
    </lineage>
</organism>
<evidence type="ECO:0000256" key="1">
    <source>
        <dbReference type="SAM" id="MobiDB-lite"/>
    </source>
</evidence>
<feature type="compositionally biased region" description="Acidic residues" evidence="1">
    <location>
        <begin position="303"/>
        <end position="316"/>
    </location>
</feature>
<comment type="caution">
    <text evidence="2">The sequence shown here is derived from an EMBL/GenBank/DDBJ whole genome shotgun (WGS) entry which is preliminary data.</text>
</comment>
<gene>
    <name evidence="2" type="ORF">RDB_LOCUS129550</name>
</gene>
<dbReference type="AlphaFoldDB" id="A0A8H3D2Z2"/>
<protein>
    <submittedName>
        <fullName evidence="2">Uncharacterized protein</fullName>
    </submittedName>
</protein>
<reference evidence="2" key="1">
    <citation type="submission" date="2021-01" db="EMBL/GenBank/DDBJ databases">
        <authorList>
            <person name="Kaushik A."/>
        </authorList>
    </citation>
    <scope>NUCLEOTIDE SEQUENCE</scope>
    <source>
        <strain evidence="2">AG6-10EEA</strain>
    </source>
</reference>
<dbReference type="EMBL" id="CAJMXA010003688">
    <property type="protein sequence ID" value="CAE6511545.1"/>
    <property type="molecule type" value="Genomic_DNA"/>
</dbReference>